<reference evidence="2" key="3">
    <citation type="submission" date="2021-06" db="EMBL/GenBank/DDBJ databases">
        <title>Chromosome-level genome assembly for S. haematobium.</title>
        <authorList>
            <person name="Stroehlein A.J."/>
        </authorList>
    </citation>
    <scope>NUCLEOTIDE SEQUENCE</scope>
</reference>
<evidence type="ECO:0000256" key="1">
    <source>
        <dbReference type="SAM" id="MobiDB-lite"/>
    </source>
</evidence>
<accession>A0A922LN80</accession>
<reference evidence="2" key="1">
    <citation type="journal article" date="2012" name="Nat. Genet.">
        <title>Whole-genome sequence of Schistosoma haematobium.</title>
        <authorList>
            <person name="Young N.D."/>
            <person name="Jex A.R."/>
            <person name="Li B."/>
            <person name="Liu S."/>
            <person name="Yang L."/>
            <person name="Xiong Z."/>
            <person name="Li Y."/>
            <person name="Cantacessi C."/>
            <person name="Hall R.S."/>
            <person name="Xu X."/>
            <person name="Chen F."/>
            <person name="Wu X."/>
            <person name="Zerlotini A."/>
            <person name="Oliveira G."/>
            <person name="Hofmann A."/>
            <person name="Zhang G."/>
            <person name="Fang X."/>
            <person name="Kang Y."/>
            <person name="Campbell B.E."/>
            <person name="Loukas A."/>
            <person name="Ranganathan S."/>
            <person name="Rollinson D."/>
            <person name="Rinaldi G."/>
            <person name="Brindley P.J."/>
            <person name="Yang H."/>
            <person name="Wang J."/>
            <person name="Wang J."/>
            <person name="Gasser R.B."/>
        </authorList>
    </citation>
    <scope>NUCLEOTIDE SEQUENCE</scope>
</reference>
<feature type="compositionally biased region" description="Basic residues" evidence="1">
    <location>
        <begin position="112"/>
        <end position="124"/>
    </location>
</feature>
<reference evidence="2" key="4">
    <citation type="journal article" date="2022" name="PLoS Pathog.">
        <title>Chromosome-level genome of Schistosoma haematobium underpins genome-wide explorations of molecular variation.</title>
        <authorList>
            <person name="Stroehlein A.J."/>
            <person name="Korhonen P.K."/>
            <person name="Lee V.V."/>
            <person name="Ralph S.A."/>
            <person name="Mentink-Kane M."/>
            <person name="You H."/>
            <person name="McManus D.P."/>
            <person name="Tchuente L.T."/>
            <person name="Stothard J.R."/>
            <person name="Kaur P."/>
            <person name="Dudchenko O."/>
            <person name="Aiden E.L."/>
            <person name="Yang B."/>
            <person name="Yang H."/>
            <person name="Emery A.M."/>
            <person name="Webster B.L."/>
            <person name="Brindley P.J."/>
            <person name="Rollinson D."/>
            <person name="Chang B.C.H."/>
            <person name="Gasser R.B."/>
            <person name="Young N.D."/>
        </authorList>
    </citation>
    <scope>NUCLEOTIDE SEQUENCE</scope>
</reference>
<keyword evidence="3" id="KW-1185">Reference proteome</keyword>
<protein>
    <submittedName>
        <fullName evidence="2">Uncharacterized protein</fullName>
    </submittedName>
</protein>
<dbReference type="RefSeq" id="XP_051070693.1">
    <property type="nucleotide sequence ID" value="XM_051210676.1"/>
</dbReference>
<name>A0A922LN80_SCHHA</name>
<feature type="region of interest" description="Disordered" evidence="1">
    <location>
        <begin position="1"/>
        <end position="124"/>
    </location>
</feature>
<dbReference type="Proteomes" id="UP000471633">
    <property type="component" value="Unassembled WGS sequence"/>
</dbReference>
<dbReference type="EMBL" id="AMPZ03000002">
    <property type="protein sequence ID" value="KAH9590237.1"/>
    <property type="molecule type" value="Genomic_DNA"/>
</dbReference>
<gene>
    <name evidence="2" type="ORF">MS3_00002997</name>
</gene>
<sequence>MYQEPLVVVTQDLPKKLTDETPTIPVDGKNEQDSVQIPGVRDIKHHNLKTESDELDRSTSQTLDKHGKKESSGIRLSSRRRTASKFVTPEVLSHNRQNESPPSSPPQAVSRGRGRGRAKRLRRS</sequence>
<comment type="caution">
    <text evidence="2">The sequence shown here is derived from an EMBL/GenBank/DDBJ whole genome shotgun (WGS) entry which is preliminary data.</text>
</comment>
<dbReference type="AlphaFoldDB" id="A0A922LN80"/>
<feature type="compositionally biased region" description="Basic and acidic residues" evidence="1">
    <location>
        <begin position="48"/>
        <end position="72"/>
    </location>
</feature>
<evidence type="ECO:0000313" key="2">
    <source>
        <dbReference type="EMBL" id="KAH9590237.1"/>
    </source>
</evidence>
<organism evidence="2 3">
    <name type="scientific">Schistosoma haematobium</name>
    <name type="common">Blood fluke</name>
    <dbReference type="NCBI Taxonomy" id="6185"/>
    <lineage>
        <taxon>Eukaryota</taxon>
        <taxon>Metazoa</taxon>
        <taxon>Spiralia</taxon>
        <taxon>Lophotrochozoa</taxon>
        <taxon>Platyhelminthes</taxon>
        <taxon>Trematoda</taxon>
        <taxon>Digenea</taxon>
        <taxon>Strigeidida</taxon>
        <taxon>Schistosomatoidea</taxon>
        <taxon>Schistosomatidae</taxon>
        <taxon>Schistosoma</taxon>
    </lineage>
</organism>
<evidence type="ECO:0000313" key="3">
    <source>
        <dbReference type="Proteomes" id="UP000471633"/>
    </source>
</evidence>
<dbReference type="GeneID" id="24593788"/>
<reference evidence="2" key="2">
    <citation type="journal article" date="2019" name="Gigascience">
        <title>High-quality Schistosoma haematobium genome achieved by single-molecule and long-range sequencing.</title>
        <authorList>
            <person name="Stroehlein A.J."/>
            <person name="Korhonen P.K."/>
            <person name="Chong T.M."/>
            <person name="Lim Y.L."/>
            <person name="Chan K.G."/>
            <person name="Webster B."/>
            <person name="Rollinson D."/>
            <person name="Brindley P.J."/>
            <person name="Gasser R.B."/>
            <person name="Young N.D."/>
        </authorList>
    </citation>
    <scope>NUCLEOTIDE SEQUENCE</scope>
</reference>
<proteinExistence type="predicted"/>
<dbReference type="CTD" id="24593788"/>